<dbReference type="GO" id="GO:0005737">
    <property type="term" value="C:cytoplasm"/>
    <property type="evidence" value="ECO:0007669"/>
    <property type="project" value="TreeGrafter"/>
</dbReference>
<dbReference type="EMBL" id="JABXBU010000015">
    <property type="protein sequence ID" value="KAF8788246.1"/>
    <property type="molecule type" value="Genomic_DNA"/>
</dbReference>
<dbReference type="GO" id="GO:1990113">
    <property type="term" value="P:RNA polymerase I assembly"/>
    <property type="evidence" value="ECO:0007669"/>
    <property type="project" value="TreeGrafter"/>
</dbReference>
<reference evidence="2" key="2">
    <citation type="submission" date="2020-06" db="EMBL/GenBank/DDBJ databases">
        <authorList>
            <person name="Sheffer M."/>
        </authorList>
    </citation>
    <scope>NUCLEOTIDE SEQUENCE</scope>
</reference>
<dbReference type="NCBIfam" id="TIGR00293">
    <property type="entry name" value="prefoldin subunit alpha"/>
    <property type="match status" value="1"/>
</dbReference>
<dbReference type="Gene3D" id="1.10.287.370">
    <property type="match status" value="2"/>
</dbReference>
<dbReference type="SUPFAM" id="SSF46579">
    <property type="entry name" value="Prefoldin"/>
    <property type="match status" value="1"/>
</dbReference>
<dbReference type="PANTHER" id="PTHR12674">
    <property type="entry name" value="PREFOLDIN SUBUNIT 5"/>
    <property type="match status" value="1"/>
</dbReference>
<sequence length="187" mass="21083">MAGENVTTVDVSELPLPRLTQIKQELDTQVEIFGSSLQQLKIAQKKYGDSKECVEKMQNMKEGNSLLVPLTDSVSFKFCSYKSKSSKVSVELNYTFLIHETMYVPGELDETKKVLIDIGTGYYVEKEIPDAIDYFKRKVKFVTTQIEKVQQIMKEKLIAREVVIETMESKIQATLAAQQASIAAAKS</sequence>
<comment type="similarity">
    <text evidence="1">Belongs to the prefoldin subunit alpha family.</text>
</comment>
<dbReference type="Proteomes" id="UP000807504">
    <property type="component" value="Unassembled WGS sequence"/>
</dbReference>
<evidence type="ECO:0000313" key="2">
    <source>
        <dbReference type="EMBL" id="KAF8788246.1"/>
    </source>
</evidence>
<dbReference type="Pfam" id="PF02996">
    <property type="entry name" value="Prefoldin"/>
    <property type="match status" value="2"/>
</dbReference>
<dbReference type="GO" id="GO:1990115">
    <property type="term" value="P:RNA polymerase III assembly"/>
    <property type="evidence" value="ECO:0007669"/>
    <property type="project" value="TreeGrafter"/>
</dbReference>
<accession>A0A8T0FAP4</accession>
<dbReference type="CDD" id="cd23157">
    <property type="entry name" value="Prefoldin_5"/>
    <property type="match status" value="1"/>
</dbReference>
<name>A0A8T0FAP4_ARGBR</name>
<keyword evidence="3" id="KW-1185">Reference proteome</keyword>
<comment type="caution">
    <text evidence="2">The sequence shown here is derived from an EMBL/GenBank/DDBJ whole genome shotgun (WGS) entry which is preliminary data.</text>
</comment>
<protein>
    <submittedName>
        <fullName evidence="2">Prefoldin subunit 5 like protein</fullName>
    </submittedName>
</protein>
<evidence type="ECO:0000313" key="3">
    <source>
        <dbReference type="Proteomes" id="UP000807504"/>
    </source>
</evidence>
<dbReference type="InterPro" id="IPR009053">
    <property type="entry name" value="Prefoldin"/>
</dbReference>
<dbReference type="GO" id="GO:0016272">
    <property type="term" value="C:prefoldin complex"/>
    <property type="evidence" value="ECO:0007669"/>
    <property type="project" value="InterPro"/>
</dbReference>
<reference evidence="2" key="1">
    <citation type="journal article" date="2020" name="bioRxiv">
        <title>Chromosome-level reference genome of the European wasp spider Argiope bruennichi: a resource for studies on range expansion and evolutionary adaptation.</title>
        <authorList>
            <person name="Sheffer M.M."/>
            <person name="Hoppe A."/>
            <person name="Krehenwinkel H."/>
            <person name="Uhl G."/>
            <person name="Kuss A.W."/>
            <person name="Jensen L."/>
            <person name="Jensen C."/>
            <person name="Gillespie R.G."/>
            <person name="Hoff K.J."/>
            <person name="Prost S."/>
        </authorList>
    </citation>
    <scope>NUCLEOTIDE SEQUENCE</scope>
</reference>
<dbReference type="InterPro" id="IPR004127">
    <property type="entry name" value="Prefoldin_subunit_alpha"/>
</dbReference>
<dbReference type="GO" id="GO:0051082">
    <property type="term" value="F:unfolded protein binding"/>
    <property type="evidence" value="ECO:0007669"/>
    <property type="project" value="InterPro"/>
</dbReference>
<dbReference type="PANTHER" id="PTHR12674:SF2">
    <property type="entry name" value="PREFOLDIN SUBUNIT 5"/>
    <property type="match status" value="1"/>
</dbReference>
<dbReference type="InterPro" id="IPR011599">
    <property type="entry name" value="PFD_alpha_archaea"/>
</dbReference>
<proteinExistence type="inferred from homology"/>
<organism evidence="2 3">
    <name type="scientific">Argiope bruennichi</name>
    <name type="common">Wasp spider</name>
    <name type="synonym">Aranea bruennichi</name>
    <dbReference type="NCBI Taxonomy" id="94029"/>
    <lineage>
        <taxon>Eukaryota</taxon>
        <taxon>Metazoa</taxon>
        <taxon>Ecdysozoa</taxon>
        <taxon>Arthropoda</taxon>
        <taxon>Chelicerata</taxon>
        <taxon>Arachnida</taxon>
        <taxon>Araneae</taxon>
        <taxon>Araneomorphae</taxon>
        <taxon>Entelegynae</taxon>
        <taxon>Araneoidea</taxon>
        <taxon>Araneidae</taxon>
        <taxon>Argiope</taxon>
    </lineage>
</organism>
<gene>
    <name evidence="2" type="ORF">HNY73_009776</name>
</gene>
<dbReference type="GO" id="GO:0006457">
    <property type="term" value="P:protein folding"/>
    <property type="evidence" value="ECO:0007669"/>
    <property type="project" value="InterPro"/>
</dbReference>
<dbReference type="GO" id="GO:1990114">
    <property type="term" value="P:RNA polymerase II core complex assembly"/>
    <property type="evidence" value="ECO:0007669"/>
    <property type="project" value="TreeGrafter"/>
</dbReference>
<dbReference type="AlphaFoldDB" id="A0A8T0FAP4"/>
<evidence type="ECO:0000256" key="1">
    <source>
        <dbReference type="ARBA" id="ARBA00010048"/>
    </source>
</evidence>